<dbReference type="CDD" id="cd14727">
    <property type="entry name" value="ChanN-like"/>
    <property type="match status" value="1"/>
</dbReference>
<dbReference type="Pfam" id="PF04187">
    <property type="entry name" value="Cofac_haem_bdg"/>
    <property type="match status" value="1"/>
</dbReference>
<accession>A0A1G9LUL8</accession>
<evidence type="ECO:0000313" key="4">
    <source>
        <dbReference type="Proteomes" id="UP000199226"/>
    </source>
</evidence>
<dbReference type="AlphaFoldDB" id="A0A1G9LUL8"/>
<dbReference type="Gene3D" id="3.40.50.11550">
    <property type="match status" value="1"/>
</dbReference>
<feature type="domain" description="Haem-binding uptake Tiki superfamily ChaN" evidence="2">
    <location>
        <begin position="51"/>
        <end position="254"/>
    </location>
</feature>
<evidence type="ECO:0000256" key="1">
    <source>
        <dbReference type="SAM" id="SignalP"/>
    </source>
</evidence>
<dbReference type="InterPro" id="IPR007314">
    <property type="entry name" value="Cofac_haem-bd_dom"/>
</dbReference>
<reference evidence="4" key="1">
    <citation type="submission" date="2016-10" db="EMBL/GenBank/DDBJ databases">
        <authorList>
            <person name="Varghese N."/>
            <person name="Submissions S."/>
        </authorList>
    </citation>
    <scope>NUCLEOTIDE SEQUENCE [LARGE SCALE GENOMIC DNA]</scope>
    <source>
        <strain evidence="4">DSM 24536</strain>
    </source>
</reference>
<sequence>MKNEFLTIRFMKLKSLFLLLLLSNIAFAQLKTENYKIYNTQSKSICSLEDMIKSLVLADVVFFGEEHNDPTGHQLESDVLQKLHQLNGKKQTLSMEMFEKDIQQVMNEYLQNLIREKNFIKEARAWNNYNDYKPMIEYAREKELAVIAANPPNRYVNLVTRKGLSALNPLDRSAKKWLPPLPIDTATGAYYKNFLKTMGGHTVPGMEIYQSQNLWDSGMAHSIFQYLKKNKGDKVFHILGRFHSDEKLGTMAKLLKYNAGLKLSNISSFSDKSFNEPDWSKFSHLGDFVIITNPDLKRTF</sequence>
<evidence type="ECO:0000313" key="3">
    <source>
        <dbReference type="EMBL" id="SDL65659.1"/>
    </source>
</evidence>
<dbReference type="Proteomes" id="UP000199226">
    <property type="component" value="Unassembled WGS sequence"/>
</dbReference>
<evidence type="ECO:0000259" key="2">
    <source>
        <dbReference type="Pfam" id="PF04187"/>
    </source>
</evidence>
<organism evidence="3 4">
    <name type="scientific">Daejeonella rubra</name>
    <dbReference type="NCBI Taxonomy" id="990371"/>
    <lineage>
        <taxon>Bacteria</taxon>
        <taxon>Pseudomonadati</taxon>
        <taxon>Bacteroidota</taxon>
        <taxon>Sphingobacteriia</taxon>
        <taxon>Sphingobacteriales</taxon>
        <taxon>Sphingobacteriaceae</taxon>
        <taxon>Daejeonella</taxon>
    </lineage>
</organism>
<keyword evidence="4" id="KW-1185">Reference proteome</keyword>
<dbReference type="PIRSF" id="PIRSF020419">
    <property type="entry name" value="Fe_uptake_reg_CjrA_prd"/>
    <property type="match status" value="1"/>
</dbReference>
<keyword evidence="1" id="KW-0732">Signal</keyword>
<protein>
    <submittedName>
        <fullName evidence="3">Uncharacterized iron-regulated protein</fullName>
    </submittedName>
</protein>
<name>A0A1G9LUL8_9SPHI</name>
<feature type="signal peptide" evidence="1">
    <location>
        <begin position="1"/>
        <end position="28"/>
    </location>
</feature>
<gene>
    <name evidence="3" type="ORF">SAMN05421813_101107</name>
</gene>
<dbReference type="InterPro" id="IPR016773">
    <property type="entry name" value="Fe3_uptake_reg_CjrA_prd"/>
</dbReference>
<feature type="chain" id="PRO_5011684293" evidence="1">
    <location>
        <begin position="29"/>
        <end position="300"/>
    </location>
</feature>
<dbReference type="EMBL" id="FNHH01000001">
    <property type="protein sequence ID" value="SDL65659.1"/>
    <property type="molecule type" value="Genomic_DNA"/>
</dbReference>
<dbReference type="STRING" id="990371.SAMN05421813_101107"/>
<proteinExistence type="predicted"/>
<dbReference type="SUPFAM" id="SSF159501">
    <property type="entry name" value="EreA/ChaN-like"/>
    <property type="match status" value="1"/>
</dbReference>